<dbReference type="PANTHER" id="PTHR43545:SF6">
    <property type="entry name" value="FORMATE DEHYDROGENASE, NITRATE-INDUCIBLE, IRON-SULFUR SUBUNIT"/>
    <property type="match status" value="1"/>
</dbReference>
<evidence type="ECO:0000256" key="3">
    <source>
        <dbReference type="ARBA" id="ARBA00022723"/>
    </source>
</evidence>
<name>A0A7V4JR80_9BACT</name>
<keyword evidence="2" id="KW-0004">4Fe-4S</keyword>
<dbReference type="GO" id="GO:0051539">
    <property type="term" value="F:4 iron, 4 sulfur cluster binding"/>
    <property type="evidence" value="ECO:0007669"/>
    <property type="project" value="UniProtKB-KW"/>
</dbReference>
<protein>
    <submittedName>
        <fullName evidence="8">4Fe-4S dicluster domain-containing protein</fullName>
    </submittedName>
</protein>
<comment type="caution">
    <text evidence="8">The sequence shown here is derived from an EMBL/GenBank/DDBJ whole genome shotgun (WGS) entry which is preliminary data.</text>
</comment>
<dbReference type="Pfam" id="PF12800">
    <property type="entry name" value="Fer4_4"/>
    <property type="match status" value="1"/>
</dbReference>
<dbReference type="SUPFAM" id="SSF54862">
    <property type="entry name" value="4Fe-4S ferredoxins"/>
    <property type="match status" value="1"/>
</dbReference>
<dbReference type="GO" id="GO:0030313">
    <property type="term" value="C:cell envelope"/>
    <property type="evidence" value="ECO:0007669"/>
    <property type="project" value="UniProtKB-SubCell"/>
</dbReference>
<feature type="domain" description="4Fe-4S ferredoxin-type" evidence="7">
    <location>
        <begin position="4"/>
        <end position="34"/>
    </location>
</feature>
<dbReference type="Gene3D" id="3.30.70.20">
    <property type="match status" value="2"/>
</dbReference>
<dbReference type="InterPro" id="IPR017900">
    <property type="entry name" value="4Fe4S_Fe_S_CS"/>
</dbReference>
<reference evidence="8" key="1">
    <citation type="journal article" date="2020" name="mSystems">
        <title>Genome- and Community-Level Interaction Insights into Carbon Utilization and Element Cycling Functions of Hydrothermarchaeota in Hydrothermal Sediment.</title>
        <authorList>
            <person name="Zhou Z."/>
            <person name="Liu Y."/>
            <person name="Xu W."/>
            <person name="Pan J."/>
            <person name="Luo Z.H."/>
            <person name="Li M."/>
        </authorList>
    </citation>
    <scope>NUCLEOTIDE SEQUENCE [LARGE SCALE GENOMIC DNA]</scope>
    <source>
        <strain evidence="8">SpSt-711</strain>
    </source>
</reference>
<evidence type="ECO:0000259" key="7">
    <source>
        <dbReference type="PROSITE" id="PS51379"/>
    </source>
</evidence>
<feature type="domain" description="4Fe-4S ferredoxin-type" evidence="7">
    <location>
        <begin position="98"/>
        <end position="127"/>
    </location>
</feature>
<gene>
    <name evidence="8" type="ORF">ENU91_06205</name>
</gene>
<dbReference type="AlphaFoldDB" id="A0A7V4JR80"/>
<dbReference type="Pfam" id="PF13247">
    <property type="entry name" value="Fer4_11"/>
    <property type="match status" value="1"/>
</dbReference>
<proteinExistence type="predicted"/>
<keyword evidence="6" id="KW-0411">Iron-sulfur</keyword>
<dbReference type="InterPro" id="IPR051555">
    <property type="entry name" value="FDH_Electron_Transfer_Unit"/>
</dbReference>
<evidence type="ECO:0000256" key="1">
    <source>
        <dbReference type="ARBA" id="ARBA00004196"/>
    </source>
</evidence>
<dbReference type="InterPro" id="IPR017896">
    <property type="entry name" value="4Fe4S_Fe-S-bd"/>
</dbReference>
<organism evidence="8">
    <name type="scientific">Thermodesulfobacterium geofontis</name>
    <dbReference type="NCBI Taxonomy" id="1295609"/>
    <lineage>
        <taxon>Bacteria</taxon>
        <taxon>Pseudomonadati</taxon>
        <taxon>Thermodesulfobacteriota</taxon>
        <taxon>Thermodesulfobacteria</taxon>
        <taxon>Thermodesulfobacteriales</taxon>
        <taxon>Thermodesulfobacteriaceae</taxon>
        <taxon>Thermodesulfobacterium</taxon>
    </lineage>
</organism>
<evidence type="ECO:0000256" key="2">
    <source>
        <dbReference type="ARBA" id="ARBA00022485"/>
    </source>
</evidence>
<feature type="domain" description="4Fe-4S ferredoxin-type" evidence="7">
    <location>
        <begin position="65"/>
        <end position="96"/>
    </location>
</feature>
<dbReference type="PROSITE" id="PS00198">
    <property type="entry name" value="4FE4S_FER_1"/>
    <property type="match status" value="1"/>
</dbReference>
<evidence type="ECO:0000256" key="6">
    <source>
        <dbReference type="ARBA" id="ARBA00023014"/>
    </source>
</evidence>
<comment type="subcellular location">
    <subcellularLocation>
        <location evidence="1">Cell envelope</location>
    </subcellularLocation>
</comment>
<dbReference type="PANTHER" id="PTHR43545">
    <property type="entry name" value="FORMATE DEHYDROGENASE, NITRATE-INDUCIBLE, IRON-SULFUR SUBUNIT"/>
    <property type="match status" value="1"/>
</dbReference>
<accession>A0A7V4JR80</accession>
<evidence type="ECO:0000313" key="8">
    <source>
        <dbReference type="EMBL" id="HGU16223.1"/>
    </source>
</evidence>
<evidence type="ECO:0000256" key="5">
    <source>
        <dbReference type="ARBA" id="ARBA00023004"/>
    </source>
</evidence>
<evidence type="ECO:0000256" key="4">
    <source>
        <dbReference type="ARBA" id="ARBA00022737"/>
    </source>
</evidence>
<dbReference type="PROSITE" id="PS51379">
    <property type="entry name" value="4FE4S_FER_2"/>
    <property type="match status" value="3"/>
</dbReference>
<keyword evidence="4" id="KW-0677">Repeat</keyword>
<sequence length="238" mass="26323">MGRKALLITPDLCIGCRACQVACKSWNELPEEKTKNIGTHENPPDLTGYTYNRIRFIDKTVNGEIKWLFVRQSCMHCGEPACVQVCPVGAMQKDLETGIVFYDKNVCIGCQACKSACPFDIPRYDKKGKIGKCHMCIDRVKAGLKPACAKTCPTEAISFGEREELIAKAKAEGYKIIYGEKELGGLGQIFAINEPPSYYQLAENPKAPEKVVALGEMLRILVAKGIPINNSIIREFLS</sequence>
<dbReference type="GO" id="GO:0046872">
    <property type="term" value="F:metal ion binding"/>
    <property type="evidence" value="ECO:0007669"/>
    <property type="project" value="UniProtKB-KW"/>
</dbReference>
<dbReference type="EMBL" id="DTEI01000108">
    <property type="protein sequence ID" value="HGU16223.1"/>
    <property type="molecule type" value="Genomic_DNA"/>
</dbReference>
<keyword evidence="5" id="KW-0408">Iron</keyword>
<keyword evidence="3" id="KW-0479">Metal-binding</keyword>